<reference evidence="1" key="1">
    <citation type="journal article" date="2018" name="PLoS Negl. Trop. Dis.">
        <title>Sialome diversity of ticks revealed by RNAseq of single tick salivary glands.</title>
        <authorList>
            <person name="Perner J."/>
            <person name="Kropackova S."/>
            <person name="Kopacek P."/>
            <person name="Ribeiro J.M."/>
        </authorList>
    </citation>
    <scope>NUCLEOTIDE SEQUENCE</scope>
    <source>
        <strain evidence="1">Siblings of single egg batch collected in Ceske Budejovice</strain>
        <tissue evidence="1">Salivary glands</tissue>
    </source>
</reference>
<organism evidence="1">
    <name type="scientific">Ixodes ricinus</name>
    <name type="common">Common tick</name>
    <name type="synonym">Acarus ricinus</name>
    <dbReference type="NCBI Taxonomy" id="34613"/>
    <lineage>
        <taxon>Eukaryota</taxon>
        <taxon>Metazoa</taxon>
        <taxon>Ecdysozoa</taxon>
        <taxon>Arthropoda</taxon>
        <taxon>Chelicerata</taxon>
        <taxon>Arachnida</taxon>
        <taxon>Acari</taxon>
        <taxon>Parasitiformes</taxon>
        <taxon>Ixodida</taxon>
        <taxon>Ixodoidea</taxon>
        <taxon>Ixodidae</taxon>
        <taxon>Ixodinae</taxon>
        <taxon>Ixodes</taxon>
    </lineage>
</organism>
<dbReference type="EMBL" id="GEGO01004043">
    <property type="protein sequence ID" value="JAR91361.1"/>
    <property type="molecule type" value="Transcribed_RNA"/>
</dbReference>
<feature type="non-terminal residue" evidence="1">
    <location>
        <position position="1"/>
    </location>
</feature>
<name>A0A147BKW5_IXORI</name>
<protein>
    <submittedName>
        <fullName evidence="1">Uncharacterized protein</fullName>
    </submittedName>
</protein>
<dbReference type="AlphaFoldDB" id="A0A147BKW5"/>
<proteinExistence type="predicted"/>
<accession>A0A147BKW5</accession>
<sequence length="114" mass="13117">LPYGYQIWEATRLRRIRTGTALPPGELAAFGLLKEEDPICKARREYKVAGITHLLFVCKGLEDHKETSWGKLPAQDKRRKLSNWIHPTGQEQHRKAILDSLVEFMRESGAHKLI</sequence>
<evidence type="ECO:0000313" key="1">
    <source>
        <dbReference type="EMBL" id="JAR91361.1"/>
    </source>
</evidence>